<evidence type="ECO:0000259" key="9">
    <source>
        <dbReference type="Pfam" id="PF13231"/>
    </source>
</evidence>
<dbReference type="Proteomes" id="UP001056708">
    <property type="component" value="Chromosome"/>
</dbReference>
<evidence type="ECO:0000313" key="11">
    <source>
        <dbReference type="Proteomes" id="UP001056708"/>
    </source>
</evidence>
<feature type="transmembrane region" description="Helical" evidence="8">
    <location>
        <begin position="100"/>
        <end position="123"/>
    </location>
</feature>
<evidence type="ECO:0000256" key="5">
    <source>
        <dbReference type="ARBA" id="ARBA00022692"/>
    </source>
</evidence>
<dbReference type="Pfam" id="PF13231">
    <property type="entry name" value="PMT_2"/>
    <property type="match status" value="1"/>
</dbReference>
<dbReference type="EMBL" id="CP098611">
    <property type="protein sequence ID" value="USR91914.1"/>
    <property type="molecule type" value="Genomic_DNA"/>
</dbReference>
<evidence type="ECO:0000256" key="2">
    <source>
        <dbReference type="ARBA" id="ARBA00022475"/>
    </source>
</evidence>
<name>A0ABY5AUK9_9CYAN</name>
<keyword evidence="3 10" id="KW-0328">Glycosyltransferase</keyword>
<keyword evidence="5 8" id="KW-0812">Transmembrane</keyword>
<keyword evidence="10" id="KW-0131">Cell cycle</keyword>
<dbReference type="InterPro" id="IPR050297">
    <property type="entry name" value="LipidA_mod_glycosyltrf_83"/>
</dbReference>
<proteinExistence type="predicted"/>
<evidence type="ECO:0000256" key="6">
    <source>
        <dbReference type="ARBA" id="ARBA00022989"/>
    </source>
</evidence>
<dbReference type="GO" id="GO:0016757">
    <property type="term" value="F:glycosyltransferase activity"/>
    <property type="evidence" value="ECO:0007669"/>
    <property type="project" value="UniProtKB-KW"/>
</dbReference>
<evidence type="ECO:0000256" key="3">
    <source>
        <dbReference type="ARBA" id="ARBA00022676"/>
    </source>
</evidence>
<feature type="transmembrane region" description="Helical" evidence="8">
    <location>
        <begin position="352"/>
        <end position="372"/>
    </location>
</feature>
<feature type="transmembrane region" description="Helical" evidence="8">
    <location>
        <begin position="21"/>
        <end position="42"/>
    </location>
</feature>
<evidence type="ECO:0000256" key="7">
    <source>
        <dbReference type="ARBA" id="ARBA00023136"/>
    </source>
</evidence>
<organism evidence="10 11">
    <name type="scientific">Phormidium yuhuli AB48</name>
    <dbReference type="NCBI Taxonomy" id="2940671"/>
    <lineage>
        <taxon>Bacteria</taxon>
        <taxon>Bacillati</taxon>
        <taxon>Cyanobacteriota</taxon>
        <taxon>Cyanophyceae</taxon>
        <taxon>Oscillatoriophycideae</taxon>
        <taxon>Oscillatoriales</taxon>
        <taxon>Oscillatoriaceae</taxon>
        <taxon>Phormidium</taxon>
        <taxon>Phormidium yuhuli</taxon>
    </lineage>
</organism>
<evidence type="ECO:0000313" key="10">
    <source>
        <dbReference type="EMBL" id="USR91914.1"/>
    </source>
</evidence>
<accession>A0ABY5AUK9</accession>
<evidence type="ECO:0000256" key="4">
    <source>
        <dbReference type="ARBA" id="ARBA00022679"/>
    </source>
</evidence>
<dbReference type="InterPro" id="IPR011990">
    <property type="entry name" value="TPR-like_helical_dom_sf"/>
</dbReference>
<sequence length="837" mass="94389">MHPLSLANRIPQIFPAFRKPWGLPLLIFWAIAVVIDRLWLAIDRGVPDWDTADYLTGSLNYWWALQTPDWFSGEWWTNLWLLSSKIPPFIYLITVPFHNLFGLSSQVAFLPYIAWTGLLLFTVFDLGQHLSSPRVGLWAAALCTLFPGLVTFRFHYVLDYPLVAATSTILWSLTRWRNSQHHRGWWAILFWLSLGLGVFLKQSIALFLVVPILWTLGALLLSRQWGRFLQLGAAVVGSALIWGWWYRTNWLLVLTGSKRATITAAAEQGDPSLQTLEAWTYYFFHLPEPISWVLLLGSLGGLLLLGARRMMEPIFKVPKAPPLRPGTVRWLAIILLGSYFFSSLNPNKNPRYILPMLPILSLILAYGLMAWGWRIRWGVVTLTALVLAFQLRPISVFMPTVSRVYVGEPFPHQEVIASLIEEQPYLRTTLGVLPSTPSLNQHNLNYYGARANFQVYGRQVGIREQDVAADVRSLSWFVTQTGDPGSVPSAYEETVRRVEEGGDFELWRQWPLPQGETLNLYRRQVPPIRVTAQETGQSPQSLQLLEVTVPEQVAPGTAVPVTYEWEGAAETIRDGVLLVTWQGTDGEDFWIHDHAISQREWMNQPAPGESLCQNQPQRCRFRVSETLGMFPPATLTPGTYGLSVQLLHPKTGTIEAIESPPVQVTVDPNAAVVEAPELDLVTQLRQFAQVLPQGIDGFDEMFGEIARINQYDPVQDYLDVAIESLEARLQQQPQRADWAYTVALAWILNKRADRAIEAFERVVAVDSQNPYAYAYLAVVNLLDLHPWAAQAAIAQGQALPQDIPEWQFLDGVASLMGGNLWRAVRELPSGLEVMSAS</sequence>
<dbReference type="RefSeq" id="WP_252663941.1">
    <property type="nucleotide sequence ID" value="NZ_CP098611.1"/>
</dbReference>
<keyword evidence="10" id="KW-0132">Cell division</keyword>
<dbReference type="PANTHER" id="PTHR33908">
    <property type="entry name" value="MANNOSYLTRANSFERASE YKCB-RELATED"/>
    <property type="match status" value="1"/>
</dbReference>
<keyword evidence="4 10" id="KW-0808">Transferase</keyword>
<dbReference type="SUPFAM" id="SSF48452">
    <property type="entry name" value="TPR-like"/>
    <property type="match status" value="1"/>
</dbReference>
<protein>
    <submittedName>
        <fullName evidence="10">Glycosyltransferase family 39 protein</fullName>
        <ecNumber evidence="10">2.4.-.-</ecNumber>
    </submittedName>
</protein>
<feature type="transmembrane region" description="Helical" evidence="8">
    <location>
        <begin position="135"/>
        <end position="154"/>
    </location>
</feature>
<evidence type="ECO:0000256" key="1">
    <source>
        <dbReference type="ARBA" id="ARBA00004651"/>
    </source>
</evidence>
<feature type="transmembrane region" description="Helical" evidence="8">
    <location>
        <begin position="289"/>
        <end position="307"/>
    </location>
</feature>
<feature type="transmembrane region" description="Helical" evidence="8">
    <location>
        <begin position="379"/>
        <end position="398"/>
    </location>
</feature>
<dbReference type="GO" id="GO:0051301">
    <property type="term" value="P:cell division"/>
    <property type="evidence" value="ECO:0007669"/>
    <property type="project" value="UniProtKB-KW"/>
</dbReference>
<dbReference type="InterPro" id="IPR038731">
    <property type="entry name" value="RgtA/B/C-like"/>
</dbReference>
<feature type="transmembrane region" description="Helical" evidence="8">
    <location>
        <begin position="228"/>
        <end position="246"/>
    </location>
</feature>
<gene>
    <name evidence="10" type="ORF">NEA10_04070</name>
</gene>
<feature type="transmembrane region" description="Helical" evidence="8">
    <location>
        <begin position="328"/>
        <end position="346"/>
    </location>
</feature>
<dbReference type="EC" id="2.4.-.-" evidence="10"/>
<feature type="transmembrane region" description="Helical" evidence="8">
    <location>
        <begin position="183"/>
        <end position="199"/>
    </location>
</feature>
<keyword evidence="2" id="KW-1003">Cell membrane</keyword>
<feature type="domain" description="Glycosyltransferase RgtA/B/C/D-like" evidence="9">
    <location>
        <begin position="87"/>
        <end position="230"/>
    </location>
</feature>
<keyword evidence="7 8" id="KW-0472">Membrane</keyword>
<evidence type="ECO:0000256" key="8">
    <source>
        <dbReference type="SAM" id="Phobius"/>
    </source>
</evidence>
<dbReference type="PANTHER" id="PTHR33908:SF11">
    <property type="entry name" value="MEMBRANE PROTEIN"/>
    <property type="match status" value="1"/>
</dbReference>
<dbReference type="Gene3D" id="1.25.40.10">
    <property type="entry name" value="Tetratricopeptide repeat domain"/>
    <property type="match status" value="1"/>
</dbReference>
<keyword evidence="6 8" id="KW-1133">Transmembrane helix</keyword>
<feature type="transmembrane region" description="Helical" evidence="8">
    <location>
        <begin position="205"/>
        <end position="221"/>
    </location>
</feature>
<keyword evidence="11" id="KW-1185">Reference proteome</keyword>
<reference evidence="10" key="1">
    <citation type="submission" date="2022-06" db="EMBL/GenBank/DDBJ databases">
        <title>Genome sequence of Phormidium yuhuli AB48 isolated from an industrial photobioreactor environment.</title>
        <authorList>
            <person name="Qiu Y."/>
            <person name="Noonan A.J.C."/>
            <person name="Dofher K."/>
            <person name="Koch M."/>
            <person name="Kieft B."/>
            <person name="Lin X."/>
            <person name="Ziels R.M."/>
            <person name="Hallam S.J."/>
        </authorList>
    </citation>
    <scope>NUCLEOTIDE SEQUENCE</scope>
    <source>
        <strain evidence="10">AB48</strain>
    </source>
</reference>
<comment type="subcellular location">
    <subcellularLocation>
        <location evidence="1">Cell membrane</location>
        <topology evidence="1">Multi-pass membrane protein</topology>
    </subcellularLocation>
</comment>